<accession>A0A0R3KSG5</accession>
<keyword evidence="1" id="KW-0067">ATP-binding</keyword>
<dbReference type="GO" id="GO:0009432">
    <property type="term" value="P:SOS response"/>
    <property type="evidence" value="ECO:0007669"/>
    <property type="project" value="TreeGrafter"/>
</dbReference>
<dbReference type="PROSITE" id="PS50975">
    <property type="entry name" value="ATP_GRASP"/>
    <property type="match status" value="1"/>
</dbReference>
<evidence type="ECO:0000259" key="2">
    <source>
        <dbReference type="PROSITE" id="PS50975"/>
    </source>
</evidence>
<evidence type="ECO:0000313" key="3">
    <source>
        <dbReference type="EMBL" id="KRQ96510.1"/>
    </source>
</evidence>
<proteinExistence type="predicted"/>
<dbReference type="GO" id="GO:0018169">
    <property type="term" value="F:ribosomal S6-glutamic acid ligase activity"/>
    <property type="evidence" value="ECO:0007669"/>
    <property type="project" value="TreeGrafter"/>
</dbReference>
<dbReference type="Gene3D" id="3.30.470.20">
    <property type="entry name" value="ATP-grasp fold, B domain"/>
    <property type="match status" value="2"/>
</dbReference>
<dbReference type="InterPro" id="IPR013815">
    <property type="entry name" value="ATP_grasp_subdomain_1"/>
</dbReference>
<dbReference type="PANTHER" id="PTHR21621:SF0">
    <property type="entry name" value="BETA-CITRYLGLUTAMATE SYNTHASE B-RELATED"/>
    <property type="match status" value="1"/>
</dbReference>
<dbReference type="SUPFAM" id="SSF56059">
    <property type="entry name" value="Glutathione synthetase ATP-binding domain-like"/>
    <property type="match status" value="1"/>
</dbReference>
<evidence type="ECO:0000313" key="4">
    <source>
        <dbReference type="Proteomes" id="UP000050863"/>
    </source>
</evidence>
<reference evidence="3 4" key="1">
    <citation type="submission" date="2014-03" db="EMBL/GenBank/DDBJ databases">
        <title>Bradyrhizobium valentinum sp. nov., isolated from effective nodules of Lupinus mariae-josephae, a lupine endemic of basic-lime soils in Eastern Spain.</title>
        <authorList>
            <person name="Duran D."/>
            <person name="Rey L."/>
            <person name="Navarro A."/>
            <person name="Busquets A."/>
            <person name="Imperial J."/>
            <person name="Ruiz-Argueso T."/>
        </authorList>
    </citation>
    <scope>NUCLEOTIDE SEQUENCE [LARGE SCALE GENOMIC DNA]</scope>
    <source>
        <strain evidence="3 4">PAC68</strain>
    </source>
</reference>
<feature type="domain" description="ATP-grasp" evidence="2">
    <location>
        <begin position="81"/>
        <end position="327"/>
    </location>
</feature>
<dbReference type="Proteomes" id="UP000050863">
    <property type="component" value="Unassembled WGS sequence"/>
</dbReference>
<dbReference type="InterPro" id="IPR011761">
    <property type="entry name" value="ATP-grasp"/>
</dbReference>
<comment type="caution">
    <text evidence="3">The sequence shown here is derived from an EMBL/GenBank/DDBJ whole genome shotgun (WGS) entry which is preliminary data.</text>
</comment>
<keyword evidence="1" id="KW-0547">Nucleotide-binding</keyword>
<protein>
    <recommendedName>
        <fullName evidence="2">ATP-grasp domain-containing protein</fullName>
    </recommendedName>
</protein>
<evidence type="ECO:0000256" key="1">
    <source>
        <dbReference type="PROSITE-ProRule" id="PRU00409"/>
    </source>
</evidence>
<dbReference type="GO" id="GO:0005737">
    <property type="term" value="C:cytoplasm"/>
    <property type="evidence" value="ECO:0007669"/>
    <property type="project" value="TreeGrafter"/>
</dbReference>
<dbReference type="GO" id="GO:0046872">
    <property type="term" value="F:metal ion binding"/>
    <property type="evidence" value="ECO:0007669"/>
    <property type="project" value="InterPro"/>
</dbReference>
<dbReference type="AlphaFoldDB" id="A0A0R3KSG5"/>
<dbReference type="Gene3D" id="3.30.1490.20">
    <property type="entry name" value="ATP-grasp fold, A domain"/>
    <property type="match status" value="1"/>
</dbReference>
<name>A0A0R3KSG5_9BRAD</name>
<dbReference type="GO" id="GO:0005524">
    <property type="term" value="F:ATP binding"/>
    <property type="evidence" value="ECO:0007669"/>
    <property type="project" value="UniProtKB-UniRule"/>
</dbReference>
<gene>
    <name evidence="3" type="ORF">CQ12_08525</name>
</gene>
<dbReference type="STRING" id="280332.CQ12_08525"/>
<organism evidence="3 4">
    <name type="scientific">Bradyrhizobium jicamae</name>
    <dbReference type="NCBI Taxonomy" id="280332"/>
    <lineage>
        <taxon>Bacteria</taxon>
        <taxon>Pseudomonadati</taxon>
        <taxon>Pseudomonadota</taxon>
        <taxon>Alphaproteobacteria</taxon>
        <taxon>Hyphomicrobiales</taxon>
        <taxon>Nitrobacteraceae</taxon>
        <taxon>Bradyrhizobium</taxon>
    </lineage>
</organism>
<dbReference type="OrthoDB" id="8136469at2"/>
<dbReference type="EMBL" id="LLXZ01000197">
    <property type="protein sequence ID" value="KRQ96510.1"/>
    <property type="molecule type" value="Genomic_DNA"/>
</dbReference>
<dbReference type="PANTHER" id="PTHR21621">
    <property type="entry name" value="RIBOSOMAL PROTEIN S6 MODIFICATION PROTEIN"/>
    <property type="match status" value="1"/>
</dbReference>
<sequence>MRSPSEFRTGKPGFYPDQAVYAEFACAEFGLVFRDLDGGSGLLFSVASRDREIHFGAGRCSWYPQNNATASTLVSDKYFASRILRDAGVPALGGEYFFLHDRHRAHRPAGHERSDAIDYFGKLGGAAFVKPLTGSRGDFAQVLHNEAALSRYLDDVMKYYDAVLIQPIVEGIEYRVFLLDDDALYCARKYPPSITGDGARSIRELLDAHNDALRARGLSPAALPATDPSLDAVPAKGERREIPGRMNLSAGGTMVLAPAPSEKAVTLARQAARALGLRVAAVDMFVDVGGKPETIEIIEVNSNPAIRLLEDSDRGDLILKIWHHTFSATGLL</sequence>
<dbReference type="RefSeq" id="WP_057839615.1">
    <property type="nucleotide sequence ID" value="NZ_LLXZ01000197.1"/>
</dbReference>
<keyword evidence="4" id="KW-1185">Reference proteome</keyword>